<evidence type="ECO:0000313" key="1">
    <source>
        <dbReference type="EMBL" id="RDE99653.1"/>
    </source>
</evidence>
<evidence type="ECO:0000313" key="2">
    <source>
        <dbReference type="Proteomes" id="UP000253999"/>
    </source>
</evidence>
<comment type="caution">
    <text evidence="1">The sequence shown here is derived from an EMBL/GenBank/DDBJ whole genome shotgun (WGS) entry which is preliminary data.</text>
</comment>
<proteinExistence type="predicted"/>
<accession>A0A369Z5T6</accession>
<organism evidence="1 2">
    <name type="scientific">Haemophilus parahaemolyticus</name>
    <dbReference type="NCBI Taxonomy" id="735"/>
    <lineage>
        <taxon>Bacteria</taxon>
        <taxon>Pseudomonadati</taxon>
        <taxon>Pseudomonadota</taxon>
        <taxon>Gammaproteobacteria</taxon>
        <taxon>Pasteurellales</taxon>
        <taxon>Pasteurellaceae</taxon>
        <taxon>Haemophilus</taxon>
    </lineage>
</organism>
<reference evidence="1 2" key="1">
    <citation type="submission" date="2018-05" db="EMBL/GenBank/DDBJ databases">
        <title>Draft Genome Sequences for a Diverse set of 7 Haemophilus Species.</title>
        <authorList>
            <person name="Nichols M."/>
            <person name="Topaz N."/>
            <person name="Wang X."/>
            <person name="Wang X."/>
            <person name="Boxrud D."/>
        </authorList>
    </citation>
    <scope>NUCLEOTIDE SEQUENCE [LARGE SCALE GENOMIC DNA]</scope>
    <source>
        <strain evidence="1 2">C2010039593</strain>
    </source>
</reference>
<sequence>MEQIERRLYNLKSVANILDVSVATIYRRLDSDPFFPKPKLVGGKNFWSDIQIKEYIEFIEQGGYNN</sequence>
<name>A0A369Z5T6_HAEPH</name>
<protein>
    <submittedName>
        <fullName evidence="1">Transcriptional regulator</fullName>
    </submittedName>
</protein>
<dbReference type="RefSeq" id="WP_111313710.1">
    <property type="nucleotide sequence ID" value="NZ_CALIFA010000005.1"/>
</dbReference>
<dbReference type="Proteomes" id="UP000253999">
    <property type="component" value="Unassembled WGS sequence"/>
</dbReference>
<gene>
    <name evidence="1" type="ORF">DPV98_10605</name>
</gene>
<dbReference type="AlphaFoldDB" id="A0A369Z5T6"/>
<dbReference type="EMBL" id="QEQD01000016">
    <property type="protein sequence ID" value="RDE99653.1"/>
    <property type="molecule type" value="Genomic_DNA"/>
</dbReference>